<protein>
    <submittedName>
        <fullName evidence="2">Uncharacterized protein</fullName>
    </submittedName>
</protein>
<organism evidence="2 3">
    <name type="scientific">Pseudomonas fluorescens</name>
    <dbReference type="NCBI Taxonomy" id="294"/>
    <lineage>
        <taxon>Bacteria</taxon>
        <taxon>Pseudomonadati</taxon>
        <taxon>Pseudomonadota</taxon>
        <taxon>Gammaproteobacteria</taxon>
        <taxon>Pseudomonadales</taxon>
        <taxon>Pseudomonadaceae</taxon>
        <taxon>Pseudomonas</taxon>
    </lineage>
</organism>
<proteinExistence type="predicted"/>
<reference evidence="2 3" key="1">
    <citation type="submission" date="2015-01" db="EMBL/GenBank/DDBJ databases">
        <title>Genome sequence of the beneficial rhizobacterium Pseudomonas fluorescens 2-79.</title>
        <authorList>
            <person name="Thuermer A."/>
            <person name="Daniel R."/>
        </authorList>
    </citation>
    <scope>NUCLEOTIDE SEQUENCE [LARGE SCALE GENOMIC DNA]</scope>
    <source>
        <strain evidence="2 3">2-79</strain>
    </source>
</reference>
<evidence type="ECO:0000313" key="3">
    <source>
        <dbReference type="Proteomes" id="UP000032210"/>
    </source>
</evidence>
<feature type="transmembrane region" description="Helical" evidence="1">
    <location>
        <begin position="40"/>
        <end position="67"/>
    </location>
</feature>
<name>A0A0D0TLM5_PSEFL</name>
<evidence type="ECO:0000313" key="2">
    <source>
        <dbReference type="EMBL" id="KIR22879.1"/>
    </source>
</evidence>
<comment type="caution">
    <text evidence="2">The sequence shown here is derived from an EMBL/GenBank/DDBJ whole genome shotgun (WGS) entry which is preliminary data.</text>
</comment>
<dbReference type="RefSeq" id="WP_043047659.1">
    <property type="nucleotide sequence ID" value="NZ_JXCQ01000010.1"/>
</dbReference>
<accession>A0A0D0TLM5</accession>
<dbReference type="PATRIC" id="fig|294.125.peg.1606"/>
<evidence type="ECO:0000256" key="1">
    <source>
        <dbReference type="SAM" id="Phobius"/>
    </source>
</evidence>
<dbReference type="EMBL" id="JXCQ01000010">
    <property type="protein sequence ID" value="KIR22879.1"/>
    <property type="molecule type" value="Genomic_DNA"/>
</dbReference>
<gene>
    <name evidence="2" type="ORF">PFLU3_15610</name>
</gene>
<dbReference type="Proteomes" id="UP000032210">
    <property type="component" value="Unassembled WGS sequence"/>
</dbReference>
<dbReference type="AlphaFoldDB" id="A0A0D0TLM5"/>
<keyword evidence="1" id="KW-0472">Membrane</keyword>
<keyword evidence="1" id="KW-1133">Transmembrane helix</keyword>
<keyword evidence="1" id="KW-0812">Transmembrane</keyword>
<sequence>MVDAVLSVVAASPSVAKVDAVSAAQFLINSLSDADSFNKVWGVLIAAFAAIIAAAFGSFATAMVQLISANRQRKHEKKVADDESLEIARIAQDKLSMADATSQRKASAKVAQMRQVWINDLRTDTAAYVALWRDIAYRWEAIIADPSTRAFLSINIETLNAPIANMRKDAHELQVRIMLRLNRGEEKHKELSALMERLETAVGMFSRDKSNDPGDVIQAEVYKVSQALIHKQQEILKDEWKVVKKELGVIAK</sequence>